<dbReference type="SUPFAM" id="SSF54975">
    <property type="entry name" value="Acylphosphatase/BLUF domain-like"/>
    <property type="match status" value="1"/>
</dbReference>
<gene>
    <name evidence="2" type="ORF">QUG98_08540</name>
</gene>
<organism evidence="2 3">
    <name type="scientific">Curtobacterium subtropicum</name>
    <dbReference type="NCBI Taxonomy" id="3055138"/>
    <lineage>
        <taxon>Bacteria</taxon>
        <taxon>Bacillati</taxon>
        <taxon>Actinomycetota</taxon>
        <taxon>Actinomycetes</taxon>
        <taxon>Micrococcales</taxon>
        <taxon>Microbacteriaceae</taxon>
        <taxon>Curtobacterium</taxon>
    </lineage>
</organism>
<dbReference type="RefSeq" id="WP_289470122.1">
    <property type="nucleotide sequence ID" value="NZ_JAUCMM010000004.1"/>
</dbReference>
<feature type="domain" description="BLUF" evidence="1">
    <location>
        <begin position="2"/>
        <end position="93"/>
    </location>
</feature>
<dbReference type="Pfam" id="PF04940">
    <property type="entry name" value="BLUF"/>
    <property type="match status" value="1"/>
</dbReference>
<reference evidence="2 3" key="1">
    <citation type="submission" date="2023-06" db="EMBL/GenBank/DDBJ databases">
        <authorList>
            <person name="Feng G."/>
            <person name="Li J."/>
            <person name="Zhu H."/>
        </authorList>
    </citation>
    <scope>NUCLEOTIDE SEQUENCE [LARGE SCALE GENOMIC DNA]</scope>
    <source>
        <strain evidence="2 3">RHCJP20</strain>
    </source>
</reference>
<dbReference type="InterPro" id="IPR036046">
    <property type="entry name" value="Acylphosphatase-like_dom_sf"/>
</dbReference>
<sequence length="149" mass="17009">MLQSLVYMSSATEPFDEGDLEAVLDHARTRNTADGLTGMLVHRGGRFMQLLEGPYDAVMATYARIVADERHDDVRLLVEESIHTRRFPEWSMAYDRETDGVEVPEGFSTFLDQGDQSADQSRPRELLRWFRNHPMADPTAAKGKHRRDA</sequence>
<dbReference type="PROSITE" id="PS50925">
    <property type="entry name" value="BLUF"/>
    <property type="match status" value="1"/>
</dbReference>
<evidence type="ECO:0000313" key="3">
    <source>
        <dbReference type="Proteomes" id="UP001235720"/>
    </source>
</evidence>
<dbReference type="InterPro" id="IPR007024">
    <property type="entry name" value="BLUF_domain"/>
</dbReference>
<dbReference type="Proteomes" id="UP001235720">
    <property type="component" value="Unassembled WGS sequence"/>
</dbReference>
<name>A0ABT7TFZ3_9MICO</name>
<keyword evidence="3" id="KW-1185">Reference proteome</keyword>
<dbReference type="Gene3D" id="3.30.70.100">
    <property type="match status" value="1"/>
</dbReference>
<proteinExistence type="predicted"/>
<accession>A0ABT7TFZ3</accession>
<dbReference type="SMART" id="SM01034">
    <property type="entry name" value="BLUF"/>
    <property type="match status" value="1"/>
</dbReference>
<protein>
    <submittedName>
        <fullName evidence="2">BLUF domain-containing protein</fullName>
    </submittedName>
</protein>
<evidence type="ECO:0000259" key="1">
    <source>
        <dbReference type="PROSITE" id="PS50925"/>
    </source>
</evidence>
<dbReference type="EMBL" id="JAUCMM010000004">
    <property type="protein sequence ID" value="MDM7888502.1"/>
    <property type="molecule type" value="Genomic_DNA"/>
</dbReference>
<evidence type="ECO:0000313" key="2">
    <source>
        <dbReference type="EMBL" id="MDM7888502.1"/>
    </source>
</evidence>
<comment type="caution">
    <text evidence="2">The sequence shown here is derived from an EMBL/GenBank/DDBJ whole genome shotgun (WGS) entry which is preliminary data.</text>
</comment>